<gene>
    <name evidence="6" type="ORF">TGAM01_v209238</name>
    <name evidence="5" type="ORF">TGAMA5MH_08970</name>
</gene>
<keyword evidence="2" id="KW-0274">FAD</keyword>
<keyword evidence="4" id="KW-0560">Oxidoreductase</keyword>
<dbReference type="Proteomes" id="UP000236546">
    <property type="component" value="Unassembled WGS sequence"/>
</dbReference>
<accession>A0A0W7VZE8</accession>
<reference evidence="5 8" key="2">
    <citation type="submission" date="2017-02" db="EMBL/GenBank/DDBJ databases">
        <title>Genomes of Trichoderma spp. with biocontrol activity.</title>
        <authorList>
            <person name="Gardiner D."/>
            <person name="Kazan K."/>
            <person name="Vos C."/>
            <person name="Harvey P."/>
        </authorList>
    </citation>
    <scope>NUCLEOTIDE SEQUENCE [LARGE SCALE GENOMIC DNA]</scope>
    <source>
        <strain evidence="5 8">A5MH</strain>
    </source>
</reference>
<organism evidence="6 7">
    <name type="scientific">Trichoderma gamsii</name>
    <dbReference type="NCBI Taxonomy" id="398673"/>
    <lineage>
        <taxon>Eukaryota</taxon>
        <taxon>Fungi</taxon>
        <taxon>Dikarya</taxon>
        <taxon>Ascomycota</taxon>
        <taxon>Pezizomycotina</taxon>
        <taxon>Sordariomycetes</taxon>
        <taxon>Hypocreomycetidae</taxon>
        <taxon>Hypocreales</taxon>
        <taxon>Hypocreaceae</taxon>
        <taxon>Trichoderma</taxon>
    </lineage>
</organism>
<dbReference type="GeneID" id="29982039"/>
<dbReference type="GO" id="GO:0050660">
    <property type="term" value="F:flavin adenine dinucleotide binding"/>
    <property type="evidence" value="ECO:0007669"/>
    <property type="project" value="InterPro"/>
</dbReference>
<keyword evidence="3" id="KW-0521">NADP</keyword>
<evidence type="ECO:0000256" key="3">
    <source>
        <dbReference type="ARBA" id="ARBA00022857"/>
    </source>
</evidence>
<dbReference type="EMBL" id="MTYH01000093">
    <property type="protein sequence ID" value="PNP39118.1"/>
    <property type="molecule type" value="Genomic_DNA"/>
</dbReference>
<dbReference type="Proteomes" id="UP000054821">
    <property type="component" value="Unassembled WGS sequence"/>
</dbReference>
<dbReference type="STRING" id="398673.A0A0W7VZE8"/>
<dbReference type="PANTHER" id="PTHR43098:SF5">
    <property type="entry name" value="DUAL-FUNCTIONAL MONOOXYGENASE_METHYLTRANSFERASE PSOF"/>
    <property type="match status" value="1"/>
</dbReference>
<evidence type="ECO:0008006" key="9">
    <source>
        <dbReference type="Google" id="ProtNLM"/>
    </source>
</evidence>
<dbReference type="EMBL" id="JPDN02000044">
    <property type="protein sequence ID" value="PON21808.1"/>
    <property type="molecule type" value="Genomic_DNA"/>
</dbReference>
<dbReference type="Pfam" id="PF00743">
    <property type="entry name" value="FMO-like"/>
    <property type="match status" value="1"/>
</dbReference>
<evidence type="ECO:0000256" key="4">
    <source>
        <dbReference type="ARBA" id="ARBA00023002"/>
    </source>
</evidence>
<dbReference type="GO" id="GO:0004499">
    <property type="term" value="F:N,N-dimethylaniline monooxygenase activity"/>
    <property type="evidence" value="ECO:0007669"/>
    <property type="project" value="InterPro"/>
</dbReference>
<protein>
    <recommendedName>
        <fullName evidence="9">Cyclohexanone monooxygenase</fullName>
    </recommendedName>
</protein>
<dbReference type="InterPro" id="IPR050775">
    <property type="entry name" value="FAD-binding_Monooxygenases"/>
</dbReference>
<evidence type="ECO:0000313" key="5">
    <source>
        <dbReference type="EMBL" id="PNP39118.1"/>
    </source>
</evidence>
<dbReference type="SUPFAM" id="SSF51905">
    <property type="entry name" value="FAD/NAD(P)-binding domain"/>
    <property type="match status" value="2"/>
</dbReference>
<dbReference type="InterPro" id="IPR020946">
    <property type="entry name" value="Flavin_mOase-like"/>
</dbReference>
<keyword evidence="7" id="KW-1185">Reference proteome</keyword>
<proteinExistence type="predicted"/>
<evidence type="ECO:0000256" key="1">
    <source>
        <dbReference type="ARBA" id="ARBA00022630"/>
    </source>
</evidence>
<dbReference type="GO" id="GO:0050661">
    <property type="term" value="F:NADP binding"/>
    <property type="evidence" value="ECO:0007669"/>
    <property type="project" value="InterPro"/>
</dbReference>
<keyword evidence="1" id="KW-0285">Flavoprotein</keyword>
<sequence length="535" mass="60354">MSSIDAIVVGAGFSGISALYQLRQQGLNAKLFEKAPEVGGVWYWNKYQNAASDTPSELYRFSWDKDNLQTYPWPNHVLPQQEIQGYLKHIVDHYDLRQHIHFSSELKSASFDQAAWTVKFSTGETFKTTYLILAVGTFNKTVWPTFPGQDKFKGQQYHTGLWPEHRDMRGKRVGIIGTGSSGAQLLVGLADEAKQVISFQRSAQYVVPNSKSIVPPEYRDRVNKTYDDIWAKVRKCPLGWGYDVKTTKTFDVSPEEREEVFEAAWNSVWGFSMTFDTFADVVTDEAANREVCRFIQKKIDKIVKDPKKRETLSPPKDALWDKRPVCCAGYYEAFNNDNVDVVNFKKTPLVEITEKGIRTSEKEYELDVIVYATGYEQDGSWAEIDITGPNGKLSDKYVEGSTAYLGVSKAGFPNLFYMIGPQTPLASIPSIAVFQGEFLGQLISKAEKLKKETGKPIVVDTVQENEDEWVKQINAIAAATVFHKGNSYFFSDHNTPRAPKDGSRHVLWSLGGFHSYVNACQEAIDANYRGFIFAA</sequence>
<dbReference type="RefSeq" id="XP_018664781.1">
    <property type="nucleotide sequence ID" value="XM_018801956.1"/>
</dbReference>
<dbReference type="InterPro" id="IPR036188">
    <property type="entry name" value="FAD/NAD-bd_sf"/>
</dbReference>
<evidence type="ECO:0000313" key="8">
    <source>
        <dbReference type="Proteomes" id="UP000236546"/>
    </source>
</evidence>
<dbReference type="Gene3D" id="3.50.50.60">
    <property type="entry name" value="FAD/NAD(P)-binding domain"/>
    <property type="match status" value="2"/>
</dbReference>
<reference evidence="6 7" key="1">
    <citation type="journal article" date="2016" name="Genome Announc.">
        <title>Draft Whole-Genome Sequence of Trichoderma gamsii T6085, a Promising Biocontrol Agent of Fusarium Head Blight on Wheat.</title>
        <authorList>
            <person name="Baroncelli R."/>
            <person name="Zapparata A."/>
            <person name="Piaggeschi G."/>
            <person name="Sarrocco S."/>
            <person name="Vannacci G."/>
        </authorList>
    </citation>
    <scope>NUCLEOTIDE SEQUENCE [LARGE SCALE GENOMIC DNA]</scope>
    <source>
        <strain evidence="6 7">T6085</strain>
    </source>
</reference>
<dbReference type="OrthoDB" id="66881at2759"/>
<dbReference type="PANTHER" id="PTHR43098">
    <property type="entry name" value="L-ORNITHINE N(5)-MONOOXYGENASE-RELATED"/>
    <property type="match status" value="1"/>
</dbReference>
<name>A0A0W7VZE8_9HYPO</name>
<evidence type="ECO:0000313" key="7">
    <source>
        <dbReference type="Proteomes" id="UP000054821"/>
    </source>
</evidence>
<dbReference type="AlphaFoldDB" id="A0A0W7VZE8"/>
<comment type="caution">
    <text evidence="6">The sequence shown here is derived from an EMBL/GenBank/DDBJ whole genome shotgun (WGS) entry which is preliminary data.</text>
</comment>
<evidence type="ECO:0000256" key="2">
    <source>
        <dbReference type="ARBA" id="ARBA00022827"/>
    </source>
</evidence>
<evidence type="ECO:0000313" key="6">
    <source>
        <dbReference type="EMBL" id="PON21808.1"/>
    </source>
</evidence>
<reference evidence="6" key="3">
    <citation type="submission" date="2017-08" db="EMBL/GenBank/DDBJ databases">
        <title>Trichoderma gamsii strain T6085, whole genome shotgun sequencing project.</title>
        <authorList>
            <person name="Baroncelli R."/>
        </authorList>
    </citation>
    <scope>NUCLEOTIDE SEQUENCE</scope>
    <source>
        <strain evidence="6">T6085</strain>
    </source>
</reference>